<dbReference type="PANTHER" id="PTHR37625">
    <property type="entry name" value="OUTER MEMBRANE LIPOPROTEIN-RELATED"/>
    <property type="match status" value="1"/>
</dbReference>
<evidence type="ECO:0000313" key="5">
    <source>
        <dbReference type="Proteomes" id="UP000199693"/>
    </source>
</evidence>
<organism evidence="2 5">
    <name type="scientific">Pseudomonas delhiensis</name>
    <dbReference type="NCBI Taxonomy" id="366289"/>
    <lineage>
        <taxon>Bacteria</taxon>
        <taxon>Pseudomonadati</taxon>
        <taxon>Pseudomonadota</taxon>
        <taxon>Gammaproteobacteria</taxon>
        <taxon>Pseudomonadales</taxon>
        <taxon>Pseudomonadaceae</taxon>
        <taxon>Pseudomonas</taxon>
    </lineage>
</organism>
<dbReference type="NCBIfam" id="TIGR03352">
    <property type="entry name" value="VI_chp_3"/>
    <property type="match status" value="1"/>
</dbReference>
<dbReference type="PROSITE" id="PS51257">
    <property type="entry name" value="PROKAR_LIPOPROTEIN"/>
    <property type="match status" value="1"/>
</dbReference>
<accession>A0A239M1X1</accession>
<feature type="chain" id="PRO_5030040974" evidence="1">
    <location>
        <begin position="26"/>
        <end position="181"/>
    </location>
</feature>
<feature type="signal peptide" evidence="1">
    <location>
        <begin position="1"/>
        <end position="25"/>
    </location>
</feature>
<reference evidence="3 4" key="2">
    <citation type="submission" date="2017-06" db="EMBL/GenBank/DDBJ databases">
        <authorList>
            <person name="Varghese N."/>
            <person name="Submissions S."/>
        </authorList>
    </citation>
    <scope>NUCLEOTIDE SEQUENCE [LARGE SCALE GENOMIC DNA]</scope>
    <source>
        <strain evidence="3 4">RLD-1</strain>
    </source>
</reference>
<evidence type="ECO:0000313" key="4">
    <source>
        <dbReference type="Proteomes" id="UP000198309"/>
    </source>
</evidence>
<dbReference type="Pfam" id="PF12790">
    <property type="entry name" value="T6SS-SciN"/>
    <property type="match status" value="1"/>
</dbReference>
<dbReference type="Proteomes" id="UP000198309">
    <property type="component" value="Unassembled WGS sequence"/>
</dbReference>
<gene>
    <name evidence="2" type="ORF">SAMN05216189_101664</name>
    <name evidence="3" type="ORF">SAMN06295949_12364</name>
</gene>
<proteinExistence type="predicted"/>
<sequence length="181" mass="19459">MSLTVFRTLLAMAALGLALGGCGVAQRVAEGGSSLAQGIFYKQVKVLRLDFSGRAALNTDARDMSGLSVSTLVRVYQLRSREAFDRASYQALLGEGAEVLANDLLEERQVVVKPGEGAQLSMPLVAEAKFVAVVGLFRAPGADDARWRLVLVRDELDPDRARLIELSDSTLNLLPLAEKDA</sequence>
<keyword evidence="1" id="KW-0732">Signal</keyword>
<dbReference type="Proteomes" id="UP000199693">
    <property type="component" value="Unassembled WGS sequence"/>
</dbReference>
<protein>
    <submittedName>
        <fullName evidence="2">Type VI secretion system protein VasD</fullName>
    </submittedName>
</protein>
<dbReference type="Gene3D" id="2.60.40.4150">
    <property type="entry name" value="Type VI secretion system, lipoprotein SciN"/>
    <property type="match status" value="1"/>
</dbReference>
<dbReference type="RefSeq" id="WP_089393313.1">
    <property type="nucleotide sequence ID" value="NZ_FNEC01000016.1"/>
</dbReference>
<dbReference type="AlphaFoldDB" id="A0A239M1X1"/>
<evidence type="ECO:0000313" key="2">
    <source>
        <dbReference type="EMBL" id="SDJ39219.1"/>
    </source>
</evidence>
<keyword evidence="4" id="KW-1185">Reference proteome</keyword>
<dbReference type="PANTHER" id="PTHR37625:SF4">
    <property type="entry name" value="OUTER MEMBRANE LIPOPROTEIN"/>
    <property type="match status" value="1"/>
</dbReference>
<evidence type="ECO:0000313" key="3">
    <source>
        <dbReference type="EMBL" id="SNT36716.1"/>
    </source>
</evidence>
<reference evidence="2 5" key="1">
    <citation type="submission" date="2016-10" db="EMBL/GenBank/DDBJ databases">
        <authorList>
            <person name="de Groot N.N."/>
        </authorList>
    </citation>
    <scope>NUCLEOTIDE SEQUENCE [LARGE SCALE GENOMIC DNA]</scope>
    <source>
        <strain evidence="2 5">CCM 7361</strain>
    </source>
</reference>
<dbReference type="InterPro" id="IPR038706">
    <property type="entry name" value="Type_VI_SciN-like_sf"/>
</dbReference>
<dbReference type="InterPro" id="IPR017734">
    <property type="entry name" value="T6SS_SciN"/>
</dbReference>
<dbReference type="EMBL" id="FNEC01000016">
    <property type="protein sequence ID" value="SDJ39219.1"/>
    <property type="molecule type" value="Genomic_DNA"/>
</dbReference>
<dbReference type="EMBL" id="FZPC01000023">
    <property type="protein sequence ID" value="SNT36716.1"/>
    <property type="molecule type" value="Genomic_DNA"/>
</dbReference>
<evidence type="ECO:0000256" key="1">
    <source>
        <dbReference type="SAM" id="SignalP"/>
    </source>
</evidence>
<name>A0A239M1X1_9PSED</name>